<organism evidence="1 2">
    <name type="scientific">Ogataea polymorpha</name>
    <dbReference type="NCBI Taxonomy" id="460523"/>
    <lineage>
        <taxon>Eukaryota</taxon>
        <taxon>Fungi</taxon>
        <taxon>Dikarya</taxon>
        <taxon>Ascomycota</taxon>
        <taxon>Saccharomycotina</taxon>
        <taxon>Pichiomycetes</taxon>
        <taxon>Pichiales</taxon>
        <taxon>Pichiaceae</taxon>
        <taxon>Ogataea</taxon>
    </lineage>
</organism>
<evidence type="ECO:0008006" key="3">
    <source>
        <dbReference type="Google" id="ProtNLM"/>
    </source>
</evidence>
<dbReference type="SUPFAM" id="SSF54529">
    <property type="entry name" value="Mitochondrial glycoprotein MAM33-like"/>
    <property type="match status" value="1"/>
</dbReference>
<dbReference type="GO" id="GO:0042256">
    <property type="term" value="P:cytosolic ribosome assembly"/>
    <property type="evidence" value="ECO:0007669"/>
    <property type="project" value="TreeGrafter"/>
</dbReference>
<evidence type="ECO:0000313" key="2">
    <source>
        <dbReference type="Proteomes" id="UP000788993"/>
    </source>
</evidence>
<dbReference type="InterPro" id="IPR003428">
    <property type="entry name" value="MAM33"/>
</dbReference>
<reference evidence="1" key="1">
    <citation type="journal article" date="2021" name="Open Biol.">
        <title>Shared evolutionary footprints suggest mitochondrial oxidative damage underlies multiple complex I losses in fungi.</title>
        <authorList>
            <person name="Schikora-Tamarit M.A."/>
            <person name="Marcet-Houben M."/>
            <person name="Nosek J."/>
            <person name="Gabaldon T."/>
        </authorList>
    </citation>
    <scope>NUCLEOTIDE SEQUENCE</scope>
    <source>
        <strain evidence="1">NCAIM Y.01608</strain>
    </source>
</reference>
<dbReference type="Gene3D" id="3.10.280.10">
    <property type="entry name" value="Mitochondrial glycoprotein"/>
    <property type="match status" value="1"/>
</dbReference>
<dbReference type="EMBL" id="JAEUBD010001266">
    <property type="protein sequence ID" value="KAH3663030.1"/>
    <property type="molecule type" value="Genomic_DNA"/>
</dbReference>
<dbReference type="Pfam" id="PF02330">
    <property type="entry name" value="MAM33"/>
    <property type="match status" value="1"/>
</dbReference>
<keyword evidence="2" id="KW-1185">Reference proteome</keyword>
<dbReference type="InterPro" id="IPR036561">
    <property type="entry name" value="MAM33_sf"/>
</dbReference>
<evidence type="ECO:0000313" key="1">
    <source>
        <dbReference type="EMBL" id="KAH3663030.1"/>
    </source>
</evidence>
<accession>A0A9P8P0F0</accession>
<gene>
    <name evidence="1" type="ORF">OGATHE_004606</name>
</gene>
<dbReference type="PANTHER" id="PTHR10826:SF1">
    <property type="entry name" value="COMPLEMENT COMPONENT 1 Q SUBCOMPONENT-BINDING PROTEIN, MITOCHONDRIAL"/>
    <property type="match status" value="1"/>
</dbReference>
<comment type="caution">
    <text evidence="1">The sequence shown here is derived from an EMBL/GenBank/DDBJ whole genome shotgun (WGS) entry which is preliminary data.</text>
</comment>
<proteinExistence type="predicted"/>
<dbReference type="GO" id="GO:0005759">
    <property type="term" value="C:mitochondrial matrix"/>
    <property type="evidence" value="ECO:0007669"/>
    <property type="project" value="InterPro"/>
</dbReference>
<dbReference type="Proteomes" id="UP000788993">
    <property type="component" value="Unassembled WGS sequence"/>
</dbReference>
<name>A0A9P8P0F0_9ASCO</name>
<sequence length="252" mass="28917">MMFRQALKVVPTVSKFSFARSAARPFVLGPMMAQFSTSISRMNAPDAKTLVQQELDYEKNDAFDLDPSFVAYMKNENIKAIEPNEHAFSHMIKEWNDEKVHVLFDIQKITFATHANKQINEEIGSEEDQSEVFSAGMTETADLSVVLEKNGKALQFDLDLSPDEYHFIINGVRTFDSVDLALDYSSNSVDQKDLLYSGPLFENLSLEMQDMFYDLLRERGVDEELGELLVAYATWKENNMYIDWLEKLQSFV</sequence>
<reference evidence="1" key="2">
    <citation type="submission" date="2021-01" db="EMBL/GenBank/DDBJ databases">
        <authorList>
            <person name="Schikora-Tamarit M.A."/>
        </authorList>
    </citation>
    <scope>NUCLEOTIDE SEQUENCE</scope>
    <source>
        <strain evidence="1">NCAIM Y.01608</strain>
    </source>
</reference>
<dbReference type="AlphaFoldDB" id="A0A9P8P0F0"/>
<protein>
    <recommendedName>
        <fullName evidence="3">Mitochondrial glyco protein</fullName>
    </recommendedName>
</protein>
<dbReference type="PANTHER" id="PTHR10826">
    <property type="entry name" value="COMPLEMENT COMPONENT 1"/>
    <property type="match status" value="1"/>
</dbReference>